<accession>A0A1M5YMZ4</accession>
<dbReference type="Proteomes" id="UP000184139">
    <property type="component" value="Unassembled WGS sequence"/>
</dbReference>
<reference evidence="3 4" key="1">
    <citation type="submission" date="2016-11" db="EMBL/GenBank/DDBJ databases">
        <authorList>
            <person name="Jaros S."/>
            <person name="Januszkiewicz K."/>
            <person name="Wedrychowicz H."/>
        </authorList>
    </citation>
    <scope>NUCLEOTIDE SEQUENCE [LARGE SCALE GENOMIC DNA]</scope>
    <source>
        <strain evidence="3 4">DSM 9705</strain>
    </source>
</reference>
<dbReference type="InterPro" id="IPR001482">
    <property type="entry name" value="T2SS/T4SS_dom"/>
</dbReference>
<evidence type="ECO:0000256" key="1">
    <source>
        <dbReference type="ARBA" id="ARBA00006611"/>
    </source>
</evidence>
<dbReference type="InterPro" id="IPR027417">
    <property type="entry name" value="P-loop_NTPase"/>
</dbReference>
<gene>
    <name evidence="3" type="ORF">SAMN02745124_04229</name>
</gene>
<dbReference type="EMBL" id="FQXS01000044">
    <property type="protein sequence ID" value="SHI13279.1"/>
    <property type="molecule type" value="Genomic_DNA"/>
</dbReference>
<sequence length="371" mass="40935">MKQTSNESTALPAKPGSMEELLRMTRDLGATDLHLTGNMAPAFRVRGLIEPYRCDPYTPKEIQLLLDEIMAQRHKELLRERLSVDLGLHRPGVGRFRVVIYYQRGCLSAAVRLLADGMPSFTELGLPESLARLPRFRDGLVLVTGATGSGKSTTLATIIDEINRSARCTIFTIEDPIEYVHANRSCIVFQRELHTDVTSFAGAMSDSLRQDPDVILVGEMRDPETIRTAITASETGHLVFSTLHARDATSSVNRIIGTFPAGEQNQIRQQLSASLRAVVSQRLLPSSSRNGRVPAVEIMFVNTGIANLIRHGKDEMIYSSIETGLREGMQTMEQSLIRLVQEGRVSADTALSAARRPDLLRQRLGSWAGAV</sequence>
<dbReference type="GO" id="GO:0016887">
    <property type="term" value="F:ATP hydrolysis activity"/>
    <property type="evidence" value="ECO:0007669"/>
    <property type="project" value="InterPro"/>
</dbReference>
<dbReference type="Gene3D" id="3.30.450.90">
    <property type="match status" value="1"/>
</dbReference>
<dbReference type="STRING" id="1121409.SAMN02745124_04229"/>
<comment type="similarity">
    <text evidence="1">Belongs to the GSP E family.</text>
</comment>
<dbReference type="PANTHER" id="PTHR30486">
    <property type="entry name" value="TWITCHING MOTILITY PROTEIN PILT"/>
    <property type="match status" value="1"/>
</dbReference>
<feature type="domain" description="Bacterial type II secretion system protein E" evidence="2">
    <location>
        <begin position="208"/>
        <end position="222"/>
    </location>
</feature>
<dbReference type="CDD" id="cd01131">
    <property type="entry name" value="PilT"/>
    <property type="match status" value="1"/>
</dbReference>
<protein>
    <submittedName>
        <fullName evidence="3">Twitching motility protein PilT</fullName>
    </submittedName>
</protein>
<evidence type="ECO:0000313" key="4">
    <source>
        <dbReference type="Proteomes" id="UP000184139"/>
    </source>
</evidence>
<dbReference type="SUPFAM" id="SSF52540">
    <property type="entry name" value="P-loop containing nucleoside triphosphate hydrolases"/>
    <property type="match status" value="1"/>
</dbReference>
<dbReference type="InterPro" id="IPR006321">
    <property type="entry name" value="PilT/PilU"/>
</dbReference>
<name>A0A1M5YMZ4_9BACT</name>
<dbReference type="PROSITE" id="PS00662">
    <property type="entry name" value="T2SP_E"/>
    <property type="match status" value="1"/>
</dbReference>
<keyword evidence="4" id="KW-1185">Reference proteome</keyword>
<dbReference type="OrthoDB" id="9805147at2"/>
<evidence type="ECO:0000259" key="2">
    <source>
        <dbReference type="PROSITE" id="PS00662"/>
    </source>
</evidence>
<evidence type="ECO:0000313" key="3">
    <source>
        <dbReference type="EMBL" id="SHI13279.1"/>
    </source>
</evidence>
<dbReference type="Pfam" id="PF00437">
    <property type="entry name" value="T2SSE"/>
    <property type="match status" value="1"/>
</dbReference>
<dbReference type="InterPro" id="IPR050921">
    <property type="entry name" value="T4SS_GSP_E_ATPase"/>
</dbReference>
<dbReference type="AlphaFoldDB" id="A0A1M5YMZ4"/>
<dbReference type="NCBIfam" id="TIGR01420">
    <property type="entry name" value="pilT_fam"/>
    <property type="match status" value="1"/>
</dbReference>
<organism evidence="3 4">
    <name type="scientific">Desulfofustis glycolicus DSM 9705</name>
    <dbReference type="NCBI Taxonomy" id="1121409"/>
    <lineage>
        <taxon>Bacteria</taxon>
        <taxon>Pseudomonadati</taxon>
        <taxon>Thermodesulfobacteriota</taxon>
        <taxon>Desulfobulbia</taxon>
        <taxon>Desulfobulbales</taxon>
        <taxon>Desulfocapsaceae</taxon>
        <taxon>Desulfofustis</taxon>
    </lineage>
</organism>
<dbReference type="GO" id="GO:0005524">
    <property type="term" value="F:ATP binding"/>
    <property type="evidence" value="ECO:0007669"/>
    <property type="project" value="InterPro"/>
</dbReference>
<dbReference type="RefSeq" id="WP_073379215.1">
    <property type="nucleotide sequence ID" value="NZ_FQXS01000044.1"/>
</dbReference>
<dbReference type="Gene3D" id="3.40.50.300">
    <property type="entry name" value="P-loop containing nucleotide triphosphate hydrolases"/>
    <property type="match status" value="1"/>
</dbReference>
<proteinExistence type="inferred from homology"/>